<evidence type="ECO:0000313" key="4">
    <source>
        <dbReference type="EMBL" id="MBC9245518.1"/>
    </source>
</evidence>
<keyword evidence="3" id="KW-1133">Transmembrane helix</keyword>
<keyword evidence="1" id="KW-0175">Coiled coil</keyword>
<dbReference type="Proteomes" id="UP000608594">
    <property type="component" value="Unassembled WGS sequence"/>
</dbReference>
<proteinExistence type="predicted"/>
<gene>
    <name evidence="4" type="ORF">H4P12_02045</name>
</gene>
<keyword evidence="3" id="KW-0472">Membrane</keyword>
<dbReference type="GO" id="GO:0004713">
    <property type="term" value="F:protein tyrosine kinase activity"/>
    <property type="evidence" value="ECO:0007669"/>
    <property type="project" value="TreeGrafter"/>
</dbReference>
<comment type="caution">
    <text evidence="4">The sequence shown here is derived from an EMBL/GenBank/DDBJ whole genome shotgun (WGS) entry which is preliminary data.</text>
</comment>
<dbReference type="EMBL" id="JACOQL010000001">
    <property type="protein sequence ID" value="MBC9245518.1"/>
    <property type="molecule type" value="Genomic_DNA"/>
</dbReference>
<feature type="coiled-coil region" evidence="1">
    <location>
        <begin position="313"/>
        <end position="340"/>
    </location>
</feature>
<evidence type="ECO:0000256" key="3">
    <source>
        <dbReference type="SAM" id="Phobius"/>
    </source>
</evidence>
<dbReference type="GO" id="GO:0005886">
    <property type="term" value="C:plasma membrane"/>
    <property type="evidence" value="ECO:0007669"/>
    <property type="project" value="TreeGrafter"/>
</dbReference>
<evidence type="ECO:0000256" key="2">
    <source>
        <dbReference type="SAM" id="MobiDB-lite"/>
    </source>
</evidence>
<keyword evidence="3" id="KW-0812">Transmembrane</keyword>
<dbReference type="AlphaFoldDB" id="A0A926G4F1"/>
<dbReference type="InterPro" id="IPR050445">
    <property type="entry name" value="Bact_polysacc_biosynth/exp"/>
</dbReference>
<feature type="transmembrane region" description="Helical" evidence="3">
    <location>
        <begin position="476"/>
        <end position="498"/>
    </location>
</feature>
<evidence type="ECO:0000313" key="5">
    <source>
        <dbReference type="Proteomes" id="UP000608594"/>
    </source>
</evidence>
<organism evidence="4 5">
    <name type="scientific">Paracoccus amoyensis</name>
    <dbReference type="NCBI Taxonomy" id="2760093"/>
    <lineage>
        <taxon>Bacteria</taxon>
        <taxon>Pseudomonadati</taxon>
        <taxon>Pseudomonadota</taxon>
        <taxon>Alphaproteobacteria</taxon>
        <taxon>Rhodobacterales</taxon>
        <taxon>Paracoccaceae</taxon>
        <taxon>Paracoccus</taxon>
    </lineage>
</organism>
<evidence type="ECO:0000256" key="1">
    <source>
        <dbReference type="SAM" id="Coils"/>
    </source>
</evidence>
<feature type="coiled-coil region" evidence="1">
    <location>
        <begin position="385"/>
        <end position="448"/>
    </location>
</feature>
<feature type="region of interest" description="Disordered" evidence="2">
    <location>
        <begin position="1"/>
        <end position="105"/>
    </location>
</feature>
<dbReference type="PANTHER" id="PTHR32309">
    <property type="entry name" value="TYROSINE-PROTEIN KINASE"/>
    <property type="match status" value="1"/>
</dbReference>
<sequence>MSDTKDVTGKGQNAPLKSDDSANDAPRRPNFSTPLTKKDDIQDEGAKPAVAEKAQPASEGAAKGPAGPGPGAKAALTPAQRRQQRQQRRAILEGAEEEDTDEAMVQRQVNRRRQKAIAAATRPAPAQQGPVRKPASRARLSRRHIFLAGSFCIAVLFPVIVSAWYLYARAADQYASYVGFSVRSESGATSTELLGGLTSLVGGSSGTTTDSDVLYKFIQSHDLVEKVDARLNLREIWSKAPNDPIFGFNGGNALEDLRSEWSSKVRIYYDNGMIDLRVLAFNAQDAQAIGQAVMDESTILINQLNDVAREDGLRYARDELERAGERVKEARQALTAFRNRHQLVDPTADVQGQVGVVSTLQSQLAEQLVQLGLLRANAQPNDPRIEQSELRIQVIREQIAAERLKFGSETGEALSEIVGQYEGLAVDREFAEQSYVAARATYDNARAEAARQSRYLAAYVKPTLAQEPEFPQRGKLLFIITGFLMVIWIVGILIFYSLRDRR</sequence>
<feature type="transmembrane region" description="Helical" evidence="3">
    <location>
        <begin position="145"/>
        <end position="167"/>
    </location>
</feature>
<accession>A0A926G4F1</accession>
<name>A0A926G4F1_9RHOB</name>
<feature type="compositionally biased region" description="Basic and acidic residues" evidence="2">
    <location>
        <begin position="36"/>
        <end position="46"/>
    </location>
</feature>
<dbReference type="RefSeq" id="WP_187791919.1">
    <property type="nucleotide sequence ID" value="NZ_JACOQL010000001.1"/>
</dbReference>
<reference evidence="4" key="1">
    <citation type="submission" date="2020-08" db="EMBL/GenBank/DDBJ databases">
        <title>Paracoccus amoyensis sp. nov., isolated from the surface seawater at coast of Xiamen, Fujian.</title>
        <authorList>
            <person name="Lyu L."/>
        </authorList>
    </citation>
    <scope>NUCLEOTIDE SEQUENCE</scope>
    <source>
        <strain evidence="4">11-3</strain>
    </source>
</reference>
<feature type="compositionally biased region" description="Low complexity" evidence="2">
    <location>
        <begin position="56"/>
        <end position="81"/>
    </location>
</feature>
<keyword evidence="5" id="KW-1185">Reference proteome</keyword>
<protein>
    <submittedName>
        <fullName evidence="4">Capsule biosynthesis protein</fullName>
    </submittedName>
</protein>
<dbReference type="PANTHER" id="PTHR32309:SF13">
    <property type="entry name" value="FERRIC ENTEROBACTIN TRANSPORT PROTEIN FEPE"/>
    <property type="match status" value="1"/>
</dbReference>